<reference evidence="4 5" key="1">
    <citation type="submission" date="2020-02" db="EMBL/GenBank/DDBJ databases">
        <authorList>
            <person name="Babadi Z.K."/>
            <person name="Risdian C."/>
            <person name="Ebrahimipour G.H."/>
            <person name="Wink J."/>
        </authorList>
    </citation>
    <scope>NUCLEOTIDE SEQUENCE [LARGE SCALE GENOMIC DNA]</scope>
    <source>
        <strain evidence="4 5">ZKHCc1 1396</strain>
    </source>
</reference>
<dbReference type="EMBL" id="JAAIYO010000002">
    <property type="protein sequence ID" value="MBE4748040.1"/>
    <property type="molecule type" value="Genomic_DNA"/>
</dbReference>
<feature type="chain" id="PRO_5045793691" evidence="2">
    <location>
        <begin position="21"/>
        <end position="205"/>
    </location>
</feature>
<dbReference type="Pfam" id="PF13505">
    <property type="entry name" value="OMP_b-brl"/>
    <property type="match status" value="1"/>
</dbReference>
<evidence type="ECO:0000259" key="3">
    <source>
        <dbReference type="Pfam" id="PF13505"/>
    </source>
</evidence>
<protein>
    <submittedName>
        <fullName evidence="4">Porin family protein</fullName>
    </submittedName>
</protein>
<keyword evidence="5" id="KW-1185">Reference proteome</keyword>
<dbReference type="InterPro" id="IPR011250">
    <property type="entry name" value="OMP/PagP_B-barrel"/>
</dbReference>
<dbReference type="RefSeq" id="WP_193347487.1">
    <property type="nucleotide sequence ID" value="NZ_CBCSIP010000299.1"/>
</dbReference>
<gene>
    <name evidence="4" type="ORF">G4177_07590</name>
</gene>
<name>A0ABR9PJF6_9BACT</name>
<feature type="domain" description="Outer membrane protein beta-barrel" evidence="3">
    <location>
        <begin position="12"/>
        <end position="174"/>
    </location>
</feature>
<dbReference type="InterPro" id="IPR027385">
    <property type="entry name" value="Beta-barrel_OMP"/>
</dbReference>
<feature type="signal peptide" evidence="2">
    <location>
        <begin position="1"/>
        <end position="20"/>
    </location>
</feature>
<dbReference type="Proteomes" id="UP001516472">
    <property type="component" value="Unassembled WGS sequence"/>
</dbReference>
<sequence length="205" mass="21508">MRRGIGLALCLVGLTGGAAAAQAPPDDAPLRSRQVEWKGPYFLLGLGVEGYTGKLAPNLEPGPAYGVTLGYRPNDFLGVEVGYSGGASSLTVSESPSIGNPDIVRNGAQAALTLGFTSTRLQPFVLAGIGVERYSVRMGNFFQFFDDTGGYAPVGGGLRYQLSPRLTAELRGSYSFLFGQDFARAQDLGAGDGRYQGTLHIGGSY</sequence>
<evidence type="ECO:0000313" key="4">
    <source>
        <dbReference type="EMBL" id="MBE4748040.1"/>
    </source>
</evidence>
<proteinExistence type="predicted"/>
<organism evidence="4 5">
    <name type="scientific">Corallococcus soli</name>
    <dbReference type="NCBI Taxonomy" id="2710757"/>
    <lineage>
        <taxon>Bacteria</taxon>
        <taxon>Pseudomonadati</taxon>
        <taxon>Myxococcota</taxon>
        <taxon>Myxococcia</taxon>
        <taxon>Myxococcales</taxon>
        <taxon>Cystobacterineae</taxon>
        <taxon>Myxococcaceae</taxon>
        <taxon>Corallococcus</taxon>
    </lineage>
</organism>
<evidence type="ECO:0000313" key="5">
    <source>
        <dbReference type="Proteomes" id="UP001516472"/>
    </source>
</evidence>
<comment type="caution">
    <text evidence="4">The sequence shown here is derived from an EMBL/GenBank/DDBJ whole genome shotgun (WGS) entry which is preliminary data.</text>
</comment>
<evidence type="ECO:0000256" key="1">
    <source>
        <dbReference type="ARBA" id="ARBA00022729"/>
    </source>
</evidence>
<keyword evidence="1 2" id="KW-0732">Signal</keyword>
<dbReference type="Gene3D" id="2.40.160.20">
    <property type="match status" value="1"/>
</dbReference>
<evidence type="ECO:0000256" key="2">
    <source>
        <dbReference type="SAM" id="SignalP"/>
    </source>
</evidence>
<accession>A0ABR9PJF6</accession>
<dbReference type="SUPFAM" id="SSF56925">
    <property type="entry name" value="OMPA-like"/>
    <property type="match status" value="1"/>
</dbReference>